<reference evidence="3 4" key="1">
    <citation type="submission" date="2015-07" db="EMBL/GenBank/DDBJ databases">
        <authorList>
            <person name="Noorani M."/>
        </authorList>
    </citation>
    <scope>NUCLEOTIDE SEQUENCE [LARGE SCALE GENOMIC DNA]</scope>
    <source>
        <strain evidence="3">BBA 69670</strain>
    </source>
</reference>
<feature type="domain" description="BTB" evidence="2">
    <location>
        <begin position="530"/>
        <end position="598"/>
    </location>
</feature>
<dbReference type="PANTHER" id="PTHR22743">
    <property type="entry name" value="MEPRIN/TRAF-LIKE MATH FAMILY-C.ELEGANS"/>
    <property type="match status" value="1"/>
</dbReference>
<dbReference type="SUPFAM" id="SSF54695">
    <property type="entry name" value="POZ domain"/>
    <property type="match status" value="5"/>
</dbReference>
<dbReference type="PROSITE" id="PS50097">
    <property type="entry name" value="BTB"/>
    <property type="match status" value="5"/>
</dbReference>
<feature type="region of interest" description="Disordered" evidence="1">
    <location>
        <begin position="1193"/>
        <end position="1217"/>
    </location>
</feature>
<evidence type="ECO:0000259" key="2">
    <source>
        <dbReference type="PROSITE" id="PS50097"/>
    </source>
</evidence>
<dbReference type="CDD" id="cd18186">
    <property type="entry name" value="BTB_POZ_ZBTB_KLHL-like"/>
    <property type="match status" value="2"/>
</dbReference>
<dbReference type="Proteomes" id="UP000044841">
    <property type="component" value="Unassembled WGS sequence"/>
</dbReference>
<proteinExistence type="predicted"/>
<protein>
    <submittedName>
        <fullName evidence="3">Titin</fullName>
    </submittedName>
</protein>
<organism evidence="3 4">
    <name type="scientific">Rhizoctonia solani</name>
    <dbReference type="NCBI Taxonomy" id="456999"/>
    <lineage>
        <taxon>Eukaryota</taxon>
        <taxon>Fungi</taxon>
        <taxon>Dikarya</taxon>
        <taxon>Basidiomycota</taxon>
        <taxon>Agaricomycotina</taxon>
        <taxon>Agaricomycetes</taxon>
        <taxon>Cantharellales</taxon>
        <taxon>Ceratobasidiaceae</taxon>
        <taxon>Rhizoctonia</taxon>
    </lineage>
</organism>
<accession>A0A0K6G0Z1</accession>
<dbReference type="AlphaFoldDB" id="A0A0K6G0Z1"/>
<dbReference type="InterPro" id="IPR052664">
    <property type="entry name" value="BTB-MATH_domain_protein"/>
</dbReference>
<dbReference type="EMBL" id="CYGV01001278">
    <property type="protein sequence ID" value="CUA72029.1"/>
    <property type="molecule type" value="Genomic_DNA"/>
</dbReference>
<evidence type="ECO:0000313" key="4">
    <source>
        <dbReference type="Proteomes" id="UP000044841"/>
    </source>
</evidence>
<evidence type="ECO:0000313" key="3">
    <source>
        <dbReference type="EMBL" id="CUA72029.1"/>
    </source>
</evidence>
<dbReference type="SMART" id="SM00225">
    <property type="entry name" value="BTB"/>
    <property type="match status" value="5"/>
</dbReference>
<feature type="compositionally biased region" description="Low complexity" evidence="1">
    <location>
        <begin position="1196"/>
        <end position="1210"/>
    </location>
</feature>
<sequence>MSKGKSVTIVNGAGSWVFTHKRCNPKSDGDLPNAHPSNEIVRHPEFFFDNTLVAIQVENTLFNVHKYQLMKSEVFSDMFKMPKVDDSGPEEGSPERPIVMKGIAASDFAGLLKVLYASLFSANQPVPDASLIVPAFRLANMLNFSELCGHLLPLAEKNLNDVDKVIFAREFEIQEWLVPAYTRLCQRDEAPSTEEARKLEVNSVLFIMLIRERYRTSGLKLEFNKFYCSSCTGLAGSYSTICRGCGTNCDGRLHHYTPGAMQNGTTPTDSAIIEAEVKEWVQNGWDRLRSSIGTTNSGIVKHPKFFFDNTLIVIQIENVQFNVHKYQLLKSETFRDMFTIAEQSGADAEEPREGSSTENPIKMEGVSANDFESLLTVLYANYFSSHRPEPNASLIISAFRLANMWNFSELREYLMPLAEQVLNDASKVAFAQEFHVQQWIVPAYTEISVQVESMLFKVHKRLPIKSETFLDMLKAPETTDDKPEEGSSPDHPIILDSVLASDFEAFLTALYAGSDFDRSQAYFDRAALWAAIVMQVEDTLFKVHQRLLAKSETFSDMFKIAEVVNDMPKEGSSPDHPIVLESVSSSAFEALLTTLYAGYHPTLPGQPAPKLEITLLIAAFRLVHMWNFADLRTYLLPLLEGALGDLDRILFSREFDIQEWLAPAYKNLCQRPQPPTTEEARKDSGRWRSITTVLCPPTLADMLSKNQPSSRTPSNGTDVNKSVATKRHSKFYFDNTLVVIQVEDTLFNVHKYQLLKSETFADMFNMPKGTDEEQEGSSPENPIIMEGVAVTDFEALMTVLYARTSIDFGFSSYFSSDRPALDSPLILPAFRLANMWNFSDLRSYLLPLVETALSDIDKIIFAREFDIPSWLAPAHRNLCERPEPITTEEARKLGVDSLLLISRMRELFRPPGLDNGQSSTYCQSCTARASTNYKKPMTTERSSKFYFEDSLLVIQVEYTLFKVHRYQLLKSETFSDMFKMPKDPNGGPEEGSSPEHPIVIEGVAAADFEALMTVLYASQFSSHQPTPEASLIIPAFRLANMWNFSDLRGYLLLLAERVLGDVDKIVFAREFDIQEWFALAHTNLCERPEPITTEEARKLGIDSLLVISRIREQFRPPNPANEPAKYYCTSCTSISYYNGTRLCNSCHQSTSPSYLHKTDQHSGPTKLAITKNINQWIADGYVFKKQPLPFVPVTPSAPSSAPSPMSSRSSDSSDDDD</sequence>
<feature type="domain" description="BTB" evidence="2">
    <location>
        <begin position="736"/>
        <end position="801"/>
    </location>
</feature>
<feature type="domain" description="BTB" evidence="2">
    <location>
        <begin position="307"/>
        <end position="387"/>
    </location>
</feature>
<dbReference type="PANTHER" id="PTHR22743:SF165">
    <property type="entry name" value="BTB AND MATH DOMAIN CONTAINING-RELATED"/>
    <property type="match status" value="1"/>
</dbReference>
<keyword evidence="4" id="KW-1185">Reference proteome</keyword>
<feature type="domain" description="BTB" evidence="2">
    <location>
        <begin position="948"/>
        <end position="1024"/>
    </location>
</feature>
<name>A0A0K6G0Z1_9AGAM</name>
<gene>
    <name evidence="3" type="ORF">RSOLAG22IIIB_04890</name>
</gene>
<feature type="domain" description="BTB" evidence="2">
    <location>
        <begin position="51"/>
        <end position="124"/>
    </location>
</feature>
<dbReference type="Pfam" id="PF00651">
    <property type="entry name" value="BTB"/>
    <property type="match status" value="3"/>
</dbReference>
<evidence type="ECO:0000256" key="1">
    <source>
        <dbReference type="SAM" id="MobiDB-lite"/>
    </source>
</evidence>
<feature type="region of interest" description="Disordered" evidence="1">
    <location>
        <begin position="343"/>
        <end position="362"/>
    </location>
</feature>
<dbReference type="Gene3D" id="3.30.710.10">
    <property type="entry name" value="Potassium Channel Kv1.1, Chain A"/>
    <property type="match status" value="5"/>
</dbReference>
<dbReference type="InterPro" id="IPR011333">
    <property type="entry name" value="SKP1/BTB/POZ_sf"/>
</dbReference>
<dbReference type="InterPro" id="IPR000210">
    <property type="entry name" value="BTB/POZ_dom"/>
</dbReference>